<protein>
    <submittedName>
        <fullName evidence="6">TraR/DksA family transcriptional regulator</fullName>
    </submittedName>
</protein>
<dbReference type="AlphaFoldDB" id="A0A7X2D3I1"/>
<feature type="domain" description="Zinc finger DksA/TraR C4-type" evidence="5">
    <location>
        <begin position="34"/>
        <end position="64"/>
    </location>
</feature>
<accession>A0A7X2D3I1</accession>
<evidence type="ECO:0000313" key="7">
    <source>
        <dbReference type="Proteomes" id="UP000434582"/>
    </source>
</evidence>
<evidence type="ECO:0000256" key="2">
    <source>
        <dbReference type="ARBA" id="ARBA00022771"/>
    </source>
</evidence>
<feature type="zinc finger region" description="dksA C4-type" evidence="4">
    <location>
        <begin position="34"/>
        <end position="58"/>
    </location>
</feature>
<keyword evidence="3" id="KW-0862">Zinc</keyword>
<keyword evidence="2" id="KW-0863">Zinc-finger</keyword>
<evidence type="ECO:0000256" key="3">
    <source>
        <dbReference type="ARBA" id="ARBA00022833"/>
    </source>
</evidence>
<organism evidence="6 7">
    <name type="scientific">Roseospira navarrensis</name>
    <dbReference type="NCBI Taxonomy" id="140058"/>
    <lineage>
        <taxon>Bacteria</taxon>
        <taxon>Pseudomonadati</taxon>
        <taxon>Pseudomonadota</taxon>
        <taxon>Alphaproteobacteria</taxon>
        <taxon>Rhodospirillales</taxon>
        <taxon>Rhodospirillaceae</taxon>
        <taxon>Roseospira</taxon>
    </lineage>
</organism>
<dbReference type="InterPro" id="IPR000962">
    <property type="entry name" value="Znf_DskA_TraR"/>
</dbReference>
<evidence type="ECO:0000256" key="4">
    <source>
        <dbReference type="PROSITE-ProRule" id="PRU00510"/>
    </source>
</evidence>
<comment type="caution">
    <text evidence="6">The sequence shown here is derived from an EMBL/GenBank/DDBJ whole genome shotgun (WGS) entry which is preliminary data.</text>
</comment>
<sequence length="74" mass="7880">MADLCDIAGALAERERAAILAGLTRPAAEGADACQVCGEEIDAARRAACPGAVRCADCQNDHERRRDRRLRTGV</sequence>
<keyword evidence="7" id="KW-1185">Reference proteome</keyword>
<dbReference type="RefSeq" id="WP_170294803.1">
    <property type="nucleotide sequence ID" value="NZ_WIVE01000027.1"/>
</dbReference>
<gene>
    <name evidence="6" type="ORF">GHC57_09930</name>
</gene>
<evidence type="ECO:0000256" key="1">
    <source>
        <dbReference type="ARBA" id="ARBA00022723"/>
    </source>
</evidence>
<reference evidence="6 7" key="1">
    <citation type="submission" date="2019-10" db="EMBL/GenBank/DDBJ databases">
        <title>Draft whole-genome sequence of the purple nonsulfur photosynthetic bacterium Roseospira navarrensis DSM 15114.</title>
        <authorList>
            <person name="Kyndt J.A."/>
            <person name="Meyer T.E."/>
        </authorList>
    </citation>
    <scope>NUCLEOTIDE SEQUENCE [LARGE SCALE GENOMIC DNA]</scope>
    <source>
        <strain evidence="6 7">DSM 15114</strain>
    </source>
</reference>
<dbReference type="SUPFAM" id="SSF57716">
    <property type="entry name" value="Glucocorticoid receptor-like (DNA-binding domain)"/>
    <property type="match status" value="1"/>
</dbReference>
<dbReference type="Gene3D" id="1.20.120.910">
    <property type="entry name" value="DksA, coiled-coil domain"/>
    <property type="match status" value="1"/>
</dbReference>
<evidence type="ECO:0000259" key="5">
    <source>
        <dbReference type="Pfam" id="PF01258"/>
    </source>
</evidence>
<name>A0A7X2D3I1_9PROT</name>
<dbReference type="Pfam" id="PF01258">
    <property type="entry name" value="zf-dskA_traR"/>
    <property type="match status" value="1"/>
</dbReference>
<dbReference type="Proteomes" id="UP000434582">
    <property type="component" value="Unassembled WGS sequence"/>
</dbReference>
<proteinExistence type="predicted"/>
<dbReference type="GO" id="GO:0008270">
    <property type="term" value="F:zinc ion binding"/>
    <property type="evidence" value="ECO:0007669"/>
    <property type="project" value="UniProtKB-KW"/>
</dbReference>
<evidence type="ECO:0000313" key="6">
    <source>
        <dbReference type="EMBL" id="MQX36833.1"/>
    </source>
</evidence>
<dbReference type="EMBL" id="WIVE01000027">
    <property type="protein sequence ID" value="MQX36833.1"/>
    <property type="molecule type" value="Genomic_DNA"/>
</dbReference>
<keyword evidence="1" id="KW-0479">Metal-binding</keyword>
<dbReference type="PROSITE" id="PS51128">
    <property type="entry name" value="ZF_DKSA_2"/>
    <property type="match status" value="1"/>
</dbReference>